<evidence type="ECO:0000256" key="2">
    <source>
        <dbReference type="ARBA" id="ARBA00010701"/>
    </source>
</evidence>
<comment type="caution">
    <text evidence="6">The sequence shown here is derived from an EMBL/GenBank/DDBJ whole genome shotgun (WGS) entry which is preliminary data.</text>
</comment>
<dbReference type="PRINTS" id="PR00821">
    <property type="entry name" value="TAGLIPASE"/>
</dbReference>
<dbReference type="GO" id="GO:0016298">
    <property type="term" value="F:lipase activity"/>
    <property type="evidence" value="ECO:0007669"/>
    <property type="project" value="InterPro"/>
</dbReference>
<dbReference type="PANTHER" id="PTHR11610">
    <property type="entry name" value="LIPASE"/>
    <property type="match status" value="1"/>
</dbReference>
<comment type="subcellular location">
    <subcellularLocation>
        <location evidence="1">Secreted</location>
    </subcellularLocation>
</comment>
<dbReference type="PANTHER" id="PTHR11610:SF172">
    <property type="entry name" value="LIPASE MEMBER H-A-LIKE PROTEIN"/>
    <property type="match status" value="1"/>
</dbReference>
<evidence type="ECO:0000313" key="7">
    <source>
        <dbReference type="Proteomes" id="UP001372834"/>
    </source>
</evidence>
<dbReference type="EMBL" id="JAWJWE010000004">
    <property type="protein sequence ID" value="KAK6636513.1"/>
    <property type="molecule type" value="Genomic_DNA"/>
</dbReference>
<sequence length="334" mass="36560">MTGFSIEDGREPNLLSQHNTALLPPSDQTLVGCKWRTLYGDHQCPDPEINFYHYFGPTDASRMKVNPLEKNSLQEILWDPHKHNIIYIHGYGSGDSDIPTTILRDAYLNNGSYNVFVVDWSAYSKIPCYSSAVHNINAVAKCTAQFYRSLRSQGVRSDRITCVGHNLGAHGCGLISKHVNFRINKIIGLDPAGPMVPSSSKLKSGMANYVQAIYTNAGRFADSISNGRVNICINGGKAQPNCKNSTIGSDLCSHLVSVCYMAESIAGSITRRAQPCARQCPFGSRKGQGPGRPVLVGQLTPDKVTGSYCLFTNDEPYCTKNGNKYGHPWCCTAK</sequence>
<dbReference type="GO" id="GO:0016042">
    <property type="term" value="P:lipid catabolic process"/>
    <property type="evidence" value="ECO:0007669"/>
    <property type="project" value="TreeGrafter"/>
</dbReference>
<gene>
    <name evidence="6" type="ORF">RUM43_010175</name>
</gene>
<dbReference type="Pfam" id="PF00151">
    <property type="entry name" value="Lipase"/>
    <property type="match status" value="1"/>
</dbReference>
<name>A0AAN8P005_POLSC</name>
<dbReference type="InterPro" id="IPR013818">
    <property type="entry name" value="Lipase"/>
</dbReference>
<evidence type="ECO:0000259" key="5">
    <source>
        <dbReference type="Pfam" id="PF00151"/>
    </source>
</evidence>
<keyword evidence="3" id="KW-0964">Secreted</keyword>
<dbReference type="InterPro" id="IPR029058">
    <property type="entry name" value="AB_hydrolase_fold"/>
</dbReference>
<dbReference type="Proteomes" id="UP001372834">
    <property type="component" value="Unassembled WGS sequence"/>
</dbReference>
<reference evidence="6 7" key="1">
    <citation type="submission" date="2023-10" db="EMBL/GenBank/DDBJ databases">
        <title>Genomes of two closely related lineages of the louse Polyplax serrata with different host specificities.</title>
        <authorList>
            <person name="Martinu J."/>
            <person name="Tarabai H."/>
            <person name="Stefka J."/>
            <person name="Hypsa V."/>
        </authorList>
    </citation>
    <scope>NUCLEOTIDE SEQUENCE [LARGE SCALE GENOMIC DNA]</scope>
    <source>
        <strain evidence="6">HR10_N</strain>
    </source>
</reference>
<dbReference type="GO" id="GO:0017171">
    <property type="term" value="F:serine hydrolase activity"/>
    <property type="evidence" value="ECO:0007669"/>
    <property type="project" value="TreeGrafter"/>
</dbReference>
<dbReference type="GO" id="GO:0005615">
    <property type="term" value="C:extracellular space"/>
    <property type="evidence" value="ECO:0007669"/>
    <property type="project" value="TreeGrafter"/>
</dbReference>
<dbReference type="SUPFAM" id="SSF53474">
    <property type="entry name" value="alpha/beta-Hydrolases"/>
    <property type="match status" value="1"/>
</dbReference>
<proteinExistence type="inferred from homology"/>
<protein>
    <recommendedName>
        <fullName evidence="5">Lipase domain-containing protein</fullName>
    </recommendedName>
</protein>
<evidence type="ECO:0000256" key="3">
    <source>
        <dbReference type="ARBA" id="ARBA00022525"/>
    </source>
</evidence>
<evidence type="ECO:0000313" key="6">
    <source>
        <dbReference type="EMBL" id="KAK6636513.1"/>
    </source>
</evidence>
<evidence type="ECO:0000256" key="4">
    <source>
        <dbReference type="RuleBase" id="RU004262"/>
    </source>
</evidence>
<feature type="domain" description="Lipase" evidence="5">
    <location>
        <begin position="57"/>
        <end position="285"/>
    </location>
</feature>
<comment type="similarity">
    <text evidence="2 4">Belongs to the AB hydrolase superfamily. Lipase family.</text>
</comment>
<evidence type="ECO:0000256" key="1">
    <source>
        <dbReference type="ARBA" id="ARBA00004613"/>
    </source>
</evidence>
<dbReference type="Gene3D" id="3.40.50.1820">
    <property type="entry name" value="alpha/beta hydrolase"/>
    <property type="match status" value="1"/>
</dbReference>
<organism evidence="6 7">
    <name type="scientific">Polyplax serrata</name>
    <name type="common">Common mouse louse</name>
    <dbReference type="NCBI Taxonomy" id="468196"/>
    <lineage>
        <taxon>Eukaryota</taxon>
        <taxon>Metazoa</taxon>
        <taxon>Ecdysozoa</taxon>
        <taxon>Arthropoda</taxon>
        <taxon>Hexapoda</taxon>
        <taxon>Insecta</taxon>
        <taxon>Pterygota</taxon>
        <taxon>Neoptera</taxon>
        <taxon>Paraneoptera</taxon>
        <taxon>Psocodea</taxon>
        <taxon>Troctomorpha</taxon>
        <taxon>Phthiraptera</taxon>
        <taxon>Anoplura</taxon>
        <taxon>Polyplacidae</taxon>
        <taxon>Polyplax</taxon>
    </lineage>
</organism>
<dbReference type="AlphaFoldDB" id="A0AAN8P005"/>
<accession>A0AAN8P005</accession>
<dbReference type="InterPro" id="IPR000734">
    <property type="entry name" value="TAG_lipase"/>
</dbReference>